<sequence length="354" mass="37169">MRCPQPIHALSPLLLILVSPACVDASTPAAAFFSGPRGSICKKLSSLLSASKSPKAIPAAVYSFNNGHVSRIYACHPATLTELKGTWRRSMPMSRWVVALIPELGAYSANFLTGFGLNSALALVGLAVKQRWLTSSGLLHAWILGIALWSTLGWRGWALCVLYLICGSLVTKVKQSEKEALGIAEKRGGARGPENVWGSAAAGTICATATIFLPAQLHVLLTGYVASLATKLSDTFASEIGKAYGKRTFLITNLKPVPPGTEGAISLEGTLAGVVGSIIIALAGVGMRFVAWKAVPVVLVAAFLATNVESLLGASLQNDRHPWATNEFINFLNTLIGSLLGIGMVLALRLAAPA</sequence>
<evidence type="ECO:0000256" key="7">
    <source>
        <dbReference type="SAM" id="SignalP"/>
    </source>
</evidence>
<dbReference type="EMBL" id="AZIL01000424">
    <property type="protein sequence ID" value="EWM27709.1"/>
    <property type="molecule type" value="Genomic_DNA"/>
</dbReference>
<keyword evidence="7" id="KW-0732">Signal</keyword>
<comment type="similarity">
    <text evidence="2">Belongs to the TMEM19 family.</text>
</comment>
<gene>
    <name evidence="8" type="ORF">Naga_100034g19</name>
</gene>
<feature type="transmembrane region" description="Helical" evidence="6">
    <location>
        <begin position="104"/>
        <end position="125"/>
    </location>
</feature>
<keyword evidence="9" id="KW-1185">Reference proteome</keyword>
<proteinExistence type="inferred from homology"/>
<keyword evidence="5 6" id="KW-0472">Membrane</keyword>
<dbReference type="Proteomes" id="UP000019335">
    <property type="component" value="Chromosome 6"/>
</dbReference>
<dbReference type="InterPro" id="IPR002794">
    <property type="entry name" value="DUF92_TMEM19"/>
</dbReference>
<evidence type="ECO:0000256" key="3">
    <source>
        <dbReference type="ARBA" id="ARBA00022692"/>
    </source>
</evidence>
<evidence type="ECO:0000256" key="1">
    <source>
        <dbReference type="ARBA" id="ARBA00004141"/>
    </source>
</evidence>
<feature type="transmembrane region" description="Helical" evidence="6">
    <location>
        <begin position="195"/>
        <end position="215"/>
    </location>
</feature>
<dbReference type="OrthoDB" id="30881at2759"/>
<dbReference type="NCBIfam" id="TIGR00297">
    <property type="entry name" value="TIGR00297 family protein"/>
    <property type="match status" value="1"/>
</dbReference>
<comment type="caution">
    <text evidence="8">The sequence shown here is derived from an EMBL/GenBank/DDBJ whole genome shotgun (WGS) entry which is preliminary data.</text>
</comment>
<dbReference type="GO" id="GO:0016020">
    <property type="term" value="C:membrane"/>
    <property type="evidence" value="ECO:0007669"/>
    <property type="project" value="UniProtKB-SubCell"/>
</dbReference>
<evidence type="ECO:0000313" key="8">
    <source>
        <dbReference type="EMBL" id="EWM27709.1"/>
    </source>
</evidence>
<dbReference type="AlphaFoldDB" id="W7U4P9"/>
<feature type="signal peptide" evidence="7">
    <location>
        <begin position="1"/>
        <end position="25"/>
    </location>
</feature>
<name>W7U4P9_9STRA</name>
<dbReference type="Pfam" id="PF01940">
    <property type="entry name" value="DUF92"/>
    <property type="match status" value="1"/>
</dbReference>
<organism evidence="8 9">
    <name type="scientific">Nannochloropsis gaditana</name>
    <dbReference type="NCBI Taxonomy" id="72520"/>
    <lineage>
        <taxon>Eukaryota</taxon>
        <taxon>Sar</taxon>
        <taxon>Stramenopiles</taxon>
        <taxon>Ochrophyta</taxon>
        <taxon>Eustigmatophyceae</taxon>
        <taxon>Eustigmatales</taxon>
        <taxon>Monodopsidaceae</taxon>
        <taxon>Nannochloropsis</taxon>
    </lineage>
</organism>
<feature type="transmembrane region" description="Helical" evidence="6">
    <location>
        <begin position="328"/>
        <end position="352"/>
    </location>
</feature>
<dbReference type="PANTHER" id="PTHR13353">
    <property type="entry name" value="TRANSMEMBRANE PROTEIN 19"/>
    <property type="match status" value="1"/>
</dbReference>
<keyword evidence="4 6" id="KW-1133">Transmembrane helix</keyword>
<evidence type="ECO:0000256" key="6">
    <source>
        <dbReference type="SAM" id="Phobius"/>
    </source>
</evidence>
<accession>W7U4P9</accession>
<evidence type="ECO:0000256" key="5">
    <source>
        <dbReference type="ARBA" id="ARBA00023136"/>
    </source>
</evidence>
<protein>
    <submittedName>
        <fullName evidence="8">Integral membrane protein</fullName>
    </submittedName>
</protein>
<dbReference type="PANTHER" id="PTHR13353:SF5">
    <property type="entry name" value="TRANSMEMBRANE PROTEIN 19"/>
    <property type="match status" value="1"/>
</dbReference>
<evidence type="ECO:0000256" key="2">
    <source>
        <dbReference type="ARBA" id="ARBA00009012"/>
    </source>
</evidence>
<feature type="chain" id="PRO_5004904863" evidence="7">
    <location>
        <begin position="26"/>
        <end position="354"/>
    </location>
</feature>
<evidence type="ECO:0000313" key="9">
    <source>
        <dbReference type="Proteomes" id="UP000019335"/>
    </source>
</evidence>
<keyword evidence="3 6" id="KW-0812">Transmembrane</keyword>
<comment type="subcellular location">
    <subcellularLocation>
        <location evidence="1">Membrane</location>
        <topology evidence="1">Multi-pass membrane protein</topology>
    </subcellularLocation>
</comment>
<reference evidence="8 9" key="1">
    <citation type="journal article" date="2014" name="Mol. Plant">
        <title>Chromosome Scale Genome Assembly and Transcriptome Profiling of Nannochloropsis gaditana in Nitrogen Depletion.</title>
        <authorList>
            <person name="Corteggiani Carpinelli E."/>
            <person name="Telatin A."/>
            <person name="Vitulo N."/>
            <person name="Forcato C."/>
            <person name="D'Angelo M."/>
            <person name="Schiavon R."/>
            <person name="Vezzi A."/>
            <person name="Giacometti G.M."/>
            <person name="Morosinotto T."/>
            <person name="Valle G."/>
        </authorList>
    </citation>
    <scope>NUCLEOTIDE SEQUENCE [LARGE SCALE GENOMIC DNA]</scope>
    <source>
        <strain evidence="8 9">B-31</strain>
    </source>
</reference>
<feature type="transmembrane region" description="Helical" evidence="6">
    <location>
        <begin position="264"/>
        <end position="283"/>
    </location>
</feature>
<feature type="transmembrane region" description="Helical" evidence="6">
    <location>
        <begin position="290"/>
        <end position="308"/>
    </location>
</feature>
<evidence type="ECO:0000256" key="4">
    <source>
        <dbReference type="ARBA" id="ARBA00022989"/>
    </source>
</evidence>